<keyword evidence="4 7" id="KW-0133">Cell shape</keyword>
<dbReference type="InterPro" id="IPR052905">
    <property type="entry name" value="LD-transpeptidase_YkuD-like"/>
</dbReference>
<proteinExistence type="inferred from homology"/>
<dbReference type="InterPro" id="IPR038063">
    <property type="entry name" value="Transpep_catalytic_dom"/>
</dbReference>
<dbReference type="Pfam" id="PF20142">
    <property type="entry name" value="Scaffold"/>
    <property type="match status" value="1"/>
</dbReference>
<evidence type="ECO:0000313" key="10">
    <source>
        <dbReference type="Proteomes" id="UP000516134"/>
    </source>
</evidence>
<comment type="pathway">
    <text evidence="1 7">Cell wall biogenesis; peptidoglycan biosynthesis.</text>
</comment>
<gene>
    <name evidence="9" type="ORF">H9L15_00520</name>
</gene>
<feature type="active site" description="Nucleophile" evidence="7">
    <location>
        <position position="333"/>
    </location>
</feature>
<dbReference type="Gene3D" id="2.40.440.10">
    <property type="entry name" value="L,D-transpeptidase catalytic domain-like"/>
    <property type="match status" value="1"/>
</dbReference>
<dbReference type="InterPro" id="IPR045380">
    <property type="entry name" value="LD_TPept_scaffold_dom"/>
</dbReference>
<organism evidence="9 10">
    <name type="scientific">Sphingomonas daechungensis</name>
    <dbReference type="NCBI Taxonomy" id="1176646"/>
    <lineage>
        <taxon>Bacteria</taxon>
        <taxon>Pseudomonadati</taxon>
        <taxon>Pseudomonadota</taxon>
        <taxon>Alphaproteobacteria</taxon>
        <taxon>Sphingomonadales</taxon>
        <taxon>Sphingomonadaceae</taxon>
        <taxon>Sphingomonas</taxon>
    </lineage>
</organism>
<keyword evidence="10" id="KW-1185">Reference proteome</keyword>
<keyword evidence="3" id="KW-0808">Transferase</keyword>
<feature type="domain" description="L,D-TPase catalytic" evidence="8">
    <location>
        <begin position="177"/>
        <end position="373"/>
    </location>
</feature>
<name>A0ABX6T6V2_9SPHN</name>
<evidence type="ECO:0000256" key="3">
    <source>
        <dbReference type="ARBA" id="ARBA00022679"/>
    </source>
</evidence>
<evidence type="ECO:0000256" key="2">
    <source>
        <dbReference type="ARBA" id="ARBA00005992"/>
    </source>
</evidence>
<evidence type="ECO:0000256" key="5">
    <source>
        <dbReference type="ARBA" id="ARBA00022984"/>
    </source>
</evidence>
<dbReference type="Pfam" id="PF03734">
    <property type="entry name" value="YkuD"/>
    <property type="match status" value="1"/>
</dbReference>
<evidence type="ECO:0000259" key="8">
    <source>
        <dbReference type="PROSITE" id="PS52029"/>
    </source>
</evidence>
<evidence type="ECO:0000256" key="6">
    <source>
        <dbReference type="ARBA" id="ARBA00023316"/>
    </source>
</evidence>
<dbReference type="EMBL" id="CP060780">
    <property type="protein sequence ID" value="QNP43383.1"/>
    <property type="molecule type" value="Genomic_DNA"/>
</dbReference>
<dbReference type="SUPFAM" id="SSF141523">
    <property type="entry name" value="L,D-transpeptidase catalytic domain-like"/>
    <property type="match status" value="1"/>
</dbReference>
<sequence>MQAISLPSAGSVAALYNQYKLKPIWFKNGAPTVAATQLTQILRRAPLDGLGSGPQLADQIDAAVAGATNPTAISQAEQLMSSAWVLYVQTIRRPTSGMVYAYDVLKPQGTRPDQILLGASSAPSLEAHVSSVAAVNPIYSSIRDAEWKRMQATGSSTPDPRVVANLDRVRSIPSKGRFILVDSASQRLFMYENGIPVDSMKVVVGMPTMPTPLISSVMYYVTFNPQWNAPVHLVKGPIATKTLAGGMKYFDHMGYEVMADWTANSAVLPADSVDWKAVSTGKAPPPRIRQKPGKDNFMGLLKFTFPNSQDIYLHDTPAKEKFKLASRDVSNGCVRLEDAQRFGRWLLGREPVAPGTDPEIPVQMPQGVPIVITYITAQPSADGSSLTFAKDIYGWDKPGAQIASSYVSPVAAAR</sequence>
<comment type="similarity">
    <text evidence="2">Belongs to the YkuD family.</text>
</comment>
<keyword evidence="6 7" id="KW-0961">Cell wall biogenesis/degradation</keyword>
<evidence type="ECO:0000256" key="4">
    <source>
        <dbReference type="ARBA" id="ARBA00022960"/>
    </source>
</evidence>
<evidence type="ECO:0000256" key="7">
    <source>
        <dbReference type="PROSITE-ProRule" id="PRU01373"/>
    </source>
</evidence>
<feature type="active site" description="Proton donor/acceptor" evidence="7">
    <location>
        <position position="314"/>
    </location>
</feature>
<dbReference type="RefSeq" id="WP_187714813.1">
    <property type="nucleotide sequence ID" value="NZ_CP060780.1"/>
</dbReference>
<dbReference type="InterPro" id="IPR005490">
    <property type="entry name" value="LD_TPept_cat_dom"/>
</dbReference>
<dbReference type="PANTHER" id="PTHR41533">
    <property type="entry name" value="L,D-TRANSPEPTIDASE HI_1667-RELATED"/>
    <property type="match status" value="1"/>
</dbReference>
<accession>A0ABX6T6V2</accession>
<protein>
    <submittedName>
        <fullName evidence="9">L,D-transpeptidase family protein</fullName>
    </submittedName>
</protein>
<dbReference type="PANTHER" id="PTHR41533:SF2">
    <property type="entry name" value="BLR7131 PROTEIN"/>
    <property type="match status" value="1"/>
</dbReference>
<dbReference type="Proteomes" id="UP000516134">
    <property type="component" value="Chromosome"/>
</dbReference>
<evidence type="ECO:0000313" key="9">
    <source>
        <dbReference type="EMBL" id="QNP43383.1"/>
    </source>
</evidence>
<reference evidence="9 10" key="1">
    <citation type="submission" date="2020-08" db="EMBL/GenBank/DDBJ databases">
        <title>Genome sequence of Sphingomonas daechungensis KACC 18115T.</title>
        <authorList>
            <person name="Hyun D.-W."/>
            <person name="Bae J.-W."/>
        </authorList>
    </citation>
    <scope>NUCLEOTIDE SEQUENCE [LARGE SCALE GENOMIC DNA]</scope>
    <source>
        <strain evidence="9 10">KACC 18115</strain>
    </source>
</reference>
<dbReference type="PROSITE" id="PS52029">
    <property type="entry name" value="LD_TPASE"/>
    <property type="match status" value="1"/>
</dbReference>
<dbReference type="CDD" id="cd16913">
    <property type="entry name" value="YkuD_like"/>
    <property type="match status" value="1"/>
</dbReference>
<keyword evidence="5 7" id="KW-0573">Peptidoglycan synthesis</keyword>
<evidence type="ECO:0000256" key="1">
    <source>
        <dbReference type="ARBA" id="ARBA00004752"/>
    </source>
</evidence>